<dbReference type="EMBL" id="JANBQF010000067">
    <property type="protein sequence ID" value="KAJ2006269.1"/>
    <property type="molecule type" value="Genomic_DNA"/>
</dbReference>
<dbReference type="Proteomes" id="UP001150907">
    <property type="component" value="Unassembled WGS sequence"/>
</dbReference>
<keyword evidence="3" id="KW-1185">Reference proteome</keyword>
<sequence>APWIKRAAQFKASLVQNADVERRTMALNEEITSLARELKLRDQAIQEYGAKTDMLEKRTETMRRQAEHVADLQCLLDAANSKVLTYEEAIESLQAETDALERECRSLKQASAAAKSAALAGDFSAIIGPGGRGNESLLPTDLLGLRGKIAALQVSVSYLRTENAHLRAKYLFKEESRALAAQPLVRALAPGSAGCSELAEVVREAKTAAREACRLAAMPKLVKLTNASAQQPQQQQQNRRHAWVPMRSRPQYDLYCQQTLAQTLKRRVEGVQERLRLFSGFPMLLPPTHTT</sequence>
<keyword evidence="1" id="KW-0175">Coiled coil</keyword>
<proteinExistence type="predicted"/>
<evidence type="ECO:0000256" key="1">
    <source>
        <dbReference type="SAM" id="Coils"/>
    </source>
</evidence>
<feature type="coiled-coil region" evidence="1">
    <location>
        <begin position="76"/>
        <end position="110"/>
    </location>
</feature>
<reference evidence="2" key="1">
    <citation type="submission" date="2022-07" db="EMBL/GenBank/DDBJ databases">
        <title>Phylogenomic reconstructions and comparative analyses of Kickxellomycotina fungi.</title>
        <authorList>
            <person name="Reynolds N.K."/>
            <person name="Stajich J.E."/>
            <person name="Barry K."/>
            <person name="Grigoriev I.V."/>
            <person name="Crous P."/>
            <person name="Smith M.E."/>
        </authorList>
    </citation>
    <scope>NUCLEOTIDE SEQUENCE</scope>
    <source>
        <strain evidence="2">IMI 214461</strain>
    </source>
</reference>
<gene>
    <name evidence="2" type="ORF">H4R26_001489</name>
</gene>
<accession>A0A9W8EGK4</accession>
<evidence type="ECO:0000313" key="2">
    <source>
        <dbReference type="EMBL" id="KAJ2006269.1"/>
    </source>
</evidence>
<dbReference type="AlphaFoldDB" id="A0A9W8EGK4"/>
<protein>
    <submittedName>
        <fullName evidence="2">Uncharacterized protein</fullName>
    </submittedName>
</protein>
<name>A0A9W8EGK4_9FUNG</name>
<evidence type="ECO:0000313" key="3">
    <source>
        <dbReference type="Proteomes" id="UP001150907"/>
    </source>
</evidence>
<feature type="non-terminal residue" evidence="2">
    <location>
        <position position="1"/>
    </location>
</feature>
<dbReference type="OrthoDB" id="2130750at2759"/>
<organism evidence="2 3">
    <name type="scientific">Coemansia thaxteri</name>
    <dbReference type="NCBI Taxonomy" id="2663907"/>
    <lineage>
        <taxon>Eukaryota</taxon>
        <taxon>Fungi</taxon>
        <taxon>Fungi incertae sedis</taxon>
        <taxon>Zoopagomycota</taxon>
        <taxon>Kickxellomycotina</taxon>
        <taxon>Kickxellomycetes</taxon>
        <taxon>Kickxellales</taxon>
        <taxon>Kickxellaceae</taxon>
        <taxon>Coemansia</taxon>
    </lineage>
</organism>
<comment type="caution">
    <text evidence="2">The sequence shown here is derived from an EMBL/GenBank/DDBJ whole genome shotgun (WGS) entry which is preliminary data.</text>
</comment>